<protein>
    <recommendedName>
        <fullName evidence="1">Reverse transcriptase domain-containing protein</fullName>
    </recommendedName>
</protein>
<dbReference type="Pfam" id="PF00078">
    <property type="entry name" value="RVT_1"/>
    <property type="match status" value="1"/>
</dbReference>
<dbReference type="PANTHER" id="PTHR48462">
    <property type="entry name" value="PROTEIN, PUTATIVE-RELATED"/>
    <property type="match status" value="1"/>
</dbReference>
<dbReference type="PANTHER" id="PTHR48462:SF1">
    <property type="entry name" value="PROTEIN, PUTATIVE-RELATED"/>
    <property type="match status" value="1"/>
</dbReference>
<dbReference type="EMBL" id="BDGG01000006">
    <property type="protein sequence ID" value="GAV00436.1"/>
    <property type="molecule type" value="Genomic_DNA"/>
</dbReference>
<keyword evidence="3" id="KW-1185">Reference proteome</keyword>
<name>A0A1D1VI13_RAMVA</name>
<dbReference type="AlphaFoldDB" id="A0A1D1VI13"/>
<comment type="caution">
    <text evidence="2">The sequence shown here is derived from an EMBL/GenBank/DDBJ whole genome shotgun (WGS) entry which is preliminary data.</text>
</comment>
<evidence type="ECO:0000313" key="2">
    <source>
        <dbReference type="EMBL" id="GAV00436.1"/>
    </source>
</evidence>
<evidence type="ECO:0000259" key="1">
    <source>
        <dbReference type="PROSITE" id="PS50878"/>
    </source>
</evidence>
<accession>A0A1D1VI13</accession>
<reference evidence="2 3" key="1">
    <citation type="journal article" date="2016" name="Nat. Commun.">
        <title>Extremotolerant tardigrade genome and improved radiotolerance of human cultured cells by tardigrade-unique protein.</title>
        <authorList>
            <person name="Hashimoto T."/>
            <person name="Horikawa D.D."/>
            <person name="Saito Y."/>
            <person name="Kuwahara H."/>
            <person name="Kozuka-Hata H."/>
            <person name="Shin-I T."/>
            <person name="Minakuchi Y."/>
            <person name="Ohishi K."/>
            <person name="Motoyama A."/>
            <person name="Aizu T."/>
            <person name="Enomoto A."/>
            <person name="Kondo K."/>
            <person name="Tanaka S."/>
            <person name="Hara Y."/>
            <person name="Koshikawa S."/>
            <person name="Sagara H."/>
            <person name="Miura T."/>
            <person name="Yokobori S."/>
            <person name="Miyagawa K."/>
            <person name="Suzuki Y."/>
            <person name="Kubo T."/>
            <person name="Oyama M."/>
            <person name="Kohara Y."/>
            <person name="Fujiyama A."/>
            <person name="Arakawa K."/>
            <person name="Katayama T."/>
            <person name="Toyoda A."/>
            <person name="Kunieda T."/>
        </authorList>
    </citation>
    <scope>NUCLEOTIDE SEQUENCE [LARGE SCALE GENOMIC DNA]</scope>
    <source>
        <strain evidence="2 3">YOKOZUNA-1</strain>
    </source>
</reference>
<feature type="domain" description="Reverse transcriptase" evidence="1">
    <location>
        <begin position="1"/>
        <end position="148"/>
    </location>
</feature>
<dbReference type="InterPro" id="IPR000477">
    <property type="entry name" value="RT_dom"/>
</dbReference>
<dbReference type="Proteomes" id="UP000186922">
    <property type="component" value="Unassembled WGS sequence"/>
</dbReference>
<proteinExistence type="predicted"/>
<dbReference type="PROSITE" id="PS50878">
    <property type="entry name" value="RT_POL"/>
    <property type="match status" value="1"/>
</dbReference>
<evidence type="ECO:0000313" key="3">
    <source>
        <dbReference type="Proteomes" id="UP000186922"/>
    </source>
</evidence>
<sequence>MKMTVVVFMFKIDFKNAFNTIHRDKLLDLVREVLPNYHSFVWQCYRFPSRLIYGQHILASARGIQQGDPLNPMPFCLAIEALTNKLTSPFNLGYLDDGTIGRDCSKVLADLYTVISEGIRIGLQLNPSKCELSLQGGTAGKVYGGHSAWCVPESSPCLARNTPSSELRYYKKPRSLPLKRREISCLY</sequence>
<dbReference type="OrthoDB" id="7433202at2759"/>
<gene>
    <name evidence="2" type="primary">RvY_11283-1</name>
    <name evidence="2" type="synonym">RvY_11283.1</name>
    <name evidence="2" type="ORF">RvY_11283</name>
</gene>
<organism evidence="2 3">
    <name type="scientific">Ramazzottius varieornatus</name>
    <name type="common">Water bear</name>
    <name type="synonym">Tardigrade</name>
    <dbReference type="NCBI Taxonomy" id="947166"/>
    <lineage>
        <taxon>Eukaryota</taxon>
        <taxon>Metazoa</taxon>
        <taxon>Ecdysozoa</taxon>
        <taxon>Tardigrada</taxon>
        <taxon>Eutardigrada</taxon>
        <taxon>Parachela</taxon>
        <taxon>Hypsibioidea</taxon>
        <taxon>Ramazzottiidae</taxon>
        <taxon>Ramazzottius</taxon>
    </lineage>
</organism>